<reference evidence="6 7" key="1">
    <citation type="submission" date="2012-05" db="EMBL/GenBank/DDBJ databases">
        <title>Finished plasmid 2 of genome of Oscillatoria sp. PCC 7112.</title>
        <authorList>
            <consortium name="US DOE Joint Genome Institute"/>
            <person name="Gugger M."/>
            <person name="Coursin T."/>
            <person name="Rippka R."/>
            <person name="Tandeau De Marsac N."/>
            <person name="Huntemann M."/>
            <person name="Wei C.-L."/>
            <person name="Han J."/>
            <person name="Detter J.C."/>
            <person name="Han C."/>
            <person name="Tapia R."/>
            <person name="Davenport K."/>
            <person name="Daligault H."/>
            <person name="Erkkila T."/>
            <person name="Gu W."/>
            <person name="Munk A.C.C."/>
            <person name="Teshima H."/>
            <person name="Xu Y."/>
            <person name="Chain P."/>
            <person name="Chen A."/>
            <person name="Krypides N."/>
            <person name="Mavromatis K."/>
            <person name="Markowitz V."/>
            <person name="Szeto E."/>
            <person name="Ivanova N."/>
            <person name="Mikhailova N."/>
            <person name="Ovchinnikova G."/>
            <person name="Pagani I."/>
            <person name="Pati A."/>
            <person name="Goodwin L."/>
            <person name="Peters L."/>
            <person name="Pitluck S."/>
            <person name="Woyke T."/>
            <person name="Kerfeld C."/>
        </authorList>
    </citation>
    <scope>NUCLEOTIDE SEQUENCE [LARGE SCALE GENOMIC DNA]</scope>
    <source>
        <strain evidence="6 7">PCC 7112</strain>
        <plasmid evidence="6 7">pOSC7112.02</plasmid>
    </source>
</reference>
<keyword evidence="3" id="KW-0233">DNA recombination</keyword>
<dbReference type="InterPro" id="IPR050090">
    <property type="entry name" value="Tyrosine_recombinase_XerCD"/>
</dbReference>
<dbReference type="KEGG" id="oni:Osc7112_6715"/>
<evidence type="ECO:0000256" key="1">
    <source>
        <dbReference type="ARBA" id="ARBA00008857"/>
    </source>
</evidence>
<dbReference type="InterPro" id="IPR011010">
    <property type="entry name" value="DNA_brk_join_enz"/>
</dbReference>
<keyword evidence="7" id="KW-1185">Reference proteome</keyword>
<evidence type="ECO:0000256" key="4">
    <source>
        <dbReference type="SAM" id="MobiDB-lite"/>
    </source>
</evidence>
<feature type="domain" description="Tyr recombinase" evidence="5">
    <location>
        <begin position="24"/>
        <end position="205"/>
    </location>
</feature>
<dbReference type="GO" id="GO:0003677">
    <property type="term" value="F:DNA binding"/>
    <property type="evidence" value="ECO:0007669"/>
    <property type="project" value="UniProtKB-KW"/>
</dbReference>
<dbReference type="PANTHER" id="PTHR30349:SF41">
    <property type="entry name" value="INTEGRASE_RECOMBINASE PROTEIN MJ0367-RELATED"/>
    <property type="match status" value="1"/>
</dbReference>
<dbReference type="SUPFAM" id="SSF56349">
    <property type="entry name" value="DNA breaking-rejoining enzymes"/>
    <property type="match status" value="1"/>
</dbReference>
<dbReference type="Pfam" id="PF00589">
    <property type="entry name" value="Phage_integrase"/>
    <property type="match status" value="1"/>
</dbReference>
<feature type="compositionally biased region" description="Pro residues" evidence="4">
    <location>
        <begin position="221"/>
        <end position="232"/>
    </location>
</feature>
<evidence type="ECO:0000313" key="6">
    <source>
        <dbReference type="EMBL" id="AFZ10817.1"/>
    </source>
</evidence>
<dbReference type="PATRIC" id="fig|179408.3.peg.8034"/>
<comment type="similarity">
    <text evidence="1">Belongs to the 'phage' integrase family.</text>
</comment>
<dbReference type="Proteomes" id="UP000010478">
    <property type="component" value="Plasmid pOSC7112.02"/>
</dbReference>
<keyword evidence="6" id="KW-0614">Plasmid</keyword>
<evidence type="ECO:0000256" key="2">
    <source>
        <dbReference type="ARBA" id="ARBA00023125"/>
    </source>
</evidence>
<dbReference type="PANTHER" id="PTHR30349">
    <property type="entry name" value="PHAGE INTEGRASE-RELATED"/>
    <property type="match status" value="1"/>
</dbReference>
<dbReference type="HOGENOM" id="CLU_027562_29_2_3"/>
<dbReference type="EMBL" id="CP003616">
    <property type="protein sequence ID" value="AFZ10817.1"/>
    <property type="molecule type" value="Genomic_DNA"/>
</dbReference>
<dbReference type="Gene3D" id="1.10.443.10">
    <property type="entry name" value="Intergrase catalytic core"/>
    <property type="match status" value="1"/>
</dbReference>
<dbReference type="GO" id="GO:0015074">
    <property type="term" value="P:DNA integration"/>
    <property type="evidence" value="ECO:0007669"/>
    <property type="project" value="InterPro"/>
</dbReference>
<protein>
    <submittedName>
        <fullName evidence="6">Integrase family protein</fullName>
    </submittedName>
</protein>
<keyword evidence="2" id="KW-0238">DNA-binding</keyword>
<dbReference type="InterPro" id="IPR002104">
    <property type="entry name" value="Integrase_catalytic"/>
</dbReference>
<evidence type="ECO:0000256" key="3">
    <source>
        <dbReference type="ARBA" id="ARBA00023172"/>
    </source>
</evidence>
<sequence length="250" mass="28167">MQYLWQTLWCRVGIHACMKIEGHGQAKILTQEEIELLFNDGLQSDRDRAVFGICLYAACRVAEACSLKVIDVFTPAGAIRSEMVIRKGNTKGKLGTRTIPIIQELRLLLETYEHPDHPYLFPSRHLNHRWKHANPESASHLFQKACEKVGIIGASTHSLRRTALTQMSNAGIPLRIIQEISGHRNLEQLQKYLEVRPDQVRGAVSALSTLSYVRKSTYPDSAPPSPENPLPPHQLSQALTDSTCEEIPEW</sequence>
<organism evidence="6 7">
    <name type="scientific">Phormidium nigroviride PCC 7112</name>
    <dbReference type="NCBI Taxonomy" id="179408"/>
    <lineage>
        <taxon>Bacteria</taxon>
        <taxon>Bacillati</taxon>
        <taxon>Cyanobacteriota</taxon>
        <taxon>Cyanophyceae</taxon>
        <taxon>Oscillatoriophycideae</taxon>
        <taxon>Oscillatoriales</taxon>
        <taxon>Oscillatoriaceae</taxon>
        <taxon>Phormidium</taxon>
    </lineage>
</organism>
<geneLocation type="plasmid" evidence="6 7">
    <name>pOSC7112.02</name>
</geneLocation>
<proteinExistence type="inferred from homology"/>
<feature type="region of interest" description="Disordered" evidence="4">
    <location>
        <begin position="216"/>
        <end position="250"/>
    </location>
</feature>
<dbReference type="RefSeq" id="WP_015179782.1">
    <property type="nucleotide sequence ID" value="NZ_CAWLHL010000003.1"/>
</dbReference>
<dbReference type="CDD" id="cd00397">
    <property type="entry name" value="DNA_BRE_C"/>
    <property type="match status" value="1"/>
</dbReference>
<gene>
    <name evidence="6" type="ORF">Osc7112_6715</name>
</gene>
<dbReference type="InterPro" id="IPR013762">
    <property type="entry name" value="Integrase-like_cat_sf"/>
</dbReference>
<accession>K9VTJ9</accession>
<dbReference type="GO" id="GO:0006310">
    <property type="term" value="P:DNA recombination"/>
    <property type="evidence" value="ECO:0007669"/>
    <property type="project" value="UniProtKB-KW"/>
</dbReference>
<dbReference type="PROSITE" id="PS51898">
    <property type="entry name" value="TYR_RECOMBINASE"/>
    <property type="match status" value="1"/>
</dbReference>
<dbReference type="AlphaFoldDB" id="K9VTJ9"/>
<evidence type="ECO:0000313" key="7">
    <source>
        <dbReference type="Proteomes" id="UP000010478"/>
    </source>
</evidence>
<evidence type="ECO:0000259" key="5">
    <source>
        <dbReference type="PROSITE" id="PS51898"/>
    </source>
</evidence>
<name>K9VTJ9_9CYAN</name>